<evidence type="ECO:0008006" key="2">
    <source>
        <dbReference type="Google" id="ProtNLM"/>
    </source>
</evidence>
<protein>
    <recommendedName>
        <fullName evidence="2">Serine/threonine protein phosphatase PrpC</fullName>
    </recommendedName>
</protein>
<dbReference type="Proteomes" id="UP000885704">
    <property type="component" value="Unassembled WGS sequence"/>
</dbReference>
<organism evidence="1">
    <name type="scientific">Sulfitobacter litoralis</name>
    <dbReference type="NCBI Taxonomy" id="335975"/>
    <lineage>
        <taxon>Bacteria</taxon>
        <taxon>Pseudomonadati</taxon>
        <taxon>Pseudomonadota</taxon>
        <taxon>Alphaproteobacteria</taxon>
        <taxon>Rhodobacterales</taxon>
        <taxon>Roseobacteraceae</taxon>
        <taxon>Sulfitobacter</taxon>
    </lineage>
</organism>
<proteinExistence type="predicted"/>
<name>A0A7V1BHG0_9RHOB</name>
<dbReference type="InterPro" id="IPR036457">
    <property type="entry name" value="PPM-type-like_dom_sf"/>
</dbReference>
<gene>
    <name evidence="1" type="ORF">ENH63_16330</name>
</gene>
<reference evidence="1" key="1">
    <citation type="journal article" date="2020" name="mSystems">
        <title>Genome- and Community-Level Interaction Insights into Carbon Utilization and Element Cycling Functions of Hydrothermarchaeota in Hydrothermal Sediment.</title>
        <authorList>
            <person name="Zhou Z."/>
            <person name="Liu Y."/>
            <person name="Xu W."/>
            <person name="Pan J."/>
            <person name="Luo Z.H."/>
            <person name="Li M."/>
        </authorList>
    </citation>
    <scope>NUCLEOTIDE SEQUENCE [LARGE SCALE GENOMIC DNA]</scope>
    <source>
        <strain evidence="1">HyVt-323</strain>
    </source>
</reference>
<comment type="caution">
    <text evidence="1">The sequence shown here is derived from an EMBL/GenBank/DDBJ whole genome shotgun (WGS) entry which is preliminary data.</text>
</comment>
<dbReference type="EMBL" id="DRFN01000048">
    <property type="protein sequence ID" value="HDZ53301.1"/>
    <property type="molecule type" value="Genomic_DNA"/>
</dbReference>
<dbReference type="SUPFAM" id="SSF81606">
    <property type="entry name" value="PP2C-like"/>
    <property type="match status" value="1"/>
</dbReference>
<dbReference type="AlphaFoldDB" id="A0A7V1BHG0"/>
<evidence type="ECO:0000313" key="1">
    <source>
        <dbReference type="EMBL" id="HDZ53301.1"/>
    </source>
</evidence>
<dbReference type="Gene3D" id="3.60.40.10">
    <property type="entry name" value="PPM-type phosphatase domain"/>
    <property type="match status" value="1"/>
</dbReference>
<sequence length="248" mass="27668">METPDMAVEISWRSRQGRRTDANQDYCGVALRPDAVLCVVLDGSTARQQSGELVRLIARDLTDWFILAKKGMAADDVINQLHEIHKVRSKELHWASASYLVALIEHERPTHIFYAGDCLVGRFDAKAPIEWLIRPHTLANAIETISLDKIASSTLRNKLTRSFRTKEFMAPDMATITDVGKETFAVATDGFWAELKHDDQCRFLEGEAVQEKGSQDVCSALKIRILGSDNESQVSTSTAGNLYVVESD</sequence>
<accession>A0A7V1BHG0</accession>